<comment type="caution">
    <text evidence="1">The sequence shown here is derived from an EMBL/GenBank/DDBJ whole genome shotgun (WGS) entry which is preliminary data.</text>
</comment>
<name>A0A8J2PFJ8_9HEXA</name>
<dbReference type="AlphaFoldDB" id="A0A8J2PFJ8"/>
<accession>A0A8J2PFJ8</accession>
<dbReference type="Proteomes" id="UP000708208">
    <property type="component" value="Unassembled WGS sequence"/>
</dbReference>
<protein>
    <submittedName>
        <fullName evidence="1">Uncharacterized protein</fullName>
    </submittedName>
</protein>
<keyword evidence="2" id="KW-1185">Reference proteome</keyword>
<gene>
    <name evidence="1" type="ORF">AFUS01_LOCUS23434</name>
</gene>
<evidence type="ECO:0000313" key="1">
    <source>
        <dbReference type="EMBL" id="CAG7784769.1"/>
    </source>
</evidence>
<evidence type="ECO:0000313" key="2">
    <source>
        <dbReference type="Proteomes" id="UP000708208"/>
    </source>
</evidence>
<dbReference type="EMBL" id="CAJVCH010282292">
    <property type="protein sequence ID" value="CAG7784769.1"/>
    <property type="molecule type" value="Genomic_DNA"/>
</dbReference>
<reference evidence="1" key="1">
    <citation type="submission" date="2021-06" db="EMBL/GenBank/DDBJ databases">
        <authorList>
            <person name="Hodson N. C."/>
            <person name="Mongue J. A."/>
            <person name="Jaron S. K."/>
        </authorList>
    </citation>
    <scope>NUCLEOTIDE SEQUENCE</scope>
</reference>
<sequence length="151" mass="16871">IDGIDPDEKIFLERLNNSSRFYETIPRAVRAPANRPDPNTSAELVNNVKNRTPRLATGREEVTYAELSLPNSPAYHQTTTLRHHRPPEPIIYAQIDPLKSTQCIPVGVQEQQTQTVGYPPLNQPTLPHPSSEVDMTRTPLLSSTLHPADCT</sequence>
<organism evidence="1 2">
    <name type="scientific">Allacma fusca</name>
    <dbReference type="NCBI Taxonomy" id="39272"/>
    <lineage>
        <taxon>Eukaryota</taxon>
        <taxon>Metazoa</taxon>
        <taxon>Ecdysozoa</taxon>
        <taxon>Arthropoda</taxon>
        <taxon>Hexapoda</taxon>
        <taxon>Collembola</taxon>
        <taxon>Symphypleona</taxon>
        <taxon>Sminthuridae</taxon>
        <taxon>Allacma</taxon>
    </lineage>
</organism>
<feature type="non-terminal residue" evidence="1">
    <location>
        <position position="151"/>
    </location>
</feature>
<proteinExistence type="predicted"/>
<feature type="non-terminal residue" evidence="1">
    <location>
        <position position="1"/>
    </location>
</feature>